<dbReference type="PRINTS" id="PR00145">
    <property type="entry name" value="ARGSUCLYASE"/>
</dbReference>
<dbReference type="GO" id="GO:0016853">
    <property type="term" value="F:isomerase activity"/>
    <property type="evidence" value="ECO:0007669"/>
    <property type="project" value="UniProtKB-KW"/>
</dbReference>
<protein>
    <submittedName>
        <fullName evidence="4">3-carboxy-cis,cis-muconate cycloisomerase</fullName>
    </submittedName>
</protein>
<dbReference type="InterPro" id="IPR000362">
    <property type="entry name" value="Fumarate_lyase_fam"/>
</dbReference>
<feature type="region of interest" description="Disordered" evidence="2">
    <location>
        <begin position="419"/>
        <end position="442"/>
    </location>
</feature>
<evidence type="ECO:0000313" key="4">
    <source>
        <dbReference type="EMBL" id="SIQ68377.1"/>
    </source>
</evidence>
<evidence type="ECO:0000256" key="1">
    <source>
        <dbReference type="ARBA" id="ARBA00034772"/>
    </source>
</evidence>
<dbReference type="SUPFAM" id="SSF48557">
    <property type="entry name" value="L-aspartase-like"/>
    <property type="match status" value="1"/>
</dbReference>
<feature type="domain" description="Fumarate lyase N-terminal" evidence="3">
    <location>
        <begin position="16"/>
        <end position="289"/>
    </location>
</feature>
<keyword evidence="4" id="KW-0413">Isomerase</keyword>
<proteinExistence type="inferred from homology"/>
<dbReference type="Gene3D" id="1.20.200.10">
    <property type="entry name" value="Fumarase/aspartase (Central domain)"/>
    <property type="match status" value="1"/>
</dbReference>
<comment type="similarity">
    <text evidence="1">Belongs to the class-II fumarase/aspartase family.</text>
</comment>
<reference evidence="4 5" key="1">
    <citation type="submission" date="2017-01" db="EMBL/GenBank/DDBJ databases">
        <authorList>
            <person name="Varghese N."/>
            <person name="Submissions S."/>
        </authorList>
    </citation>
    <scope>NUCLEOTIDE SEQUENCE [LARGE SCALE GENOMIC DNA]</scope>
    <source>
        <strain evidence="4 5">ATCC 700171</strain>
    </source>
</reference>
<dbReference type="InterPro" id="IPR022761">
    <property type="entry name" value="Fumarate_lyase_N"/>
</dbReference>
<dbReference type="AlphaFoldDB" id="A0A1N6US02"/>
<sequence>MAAGTLFGQLYGDGEMAAILSDRAAIAAMLRVEAALARAQAGLGVIPAAAAETIAQAAGVLEPDPAELAAAVAQAGITAQPVIAALKSAAGDAAAFVHYGATSQDVVDTALALQLLAALDLLGGRLERLAALLAQKAAAHAELPIPARTRHQIAAPTTLGAKIAVWQGMAARNRQRLDQLRPRLLLVSLHGAAGTEAALAGHGPALRKAMAAALGLGVPDGPWHAARDGIAELAGWLSLVTGGLGKMGLDLVQLGQSEIAELAAGSGGGSSTMPQKQNPVAAEALATLARLNAGDLAGMHQALVHAQERDGIALGLEWNLLPGMLERAAAALRIGCDLAETLAPRPQGIAATFAADRGRMAAEAAGFLLAETMPRAQALRIVAQALAQVAAGASPTLVDALAQLAPGRDWAKALRPENLTGAAPDQARAACDRTEQCNGRKP</sequence>
<evidence type="ECO:0000259" key="3">
    <source>
        <dbReference type="Pfam" id="PF00206"/>
    </source>
</evidence>
<evidence type="ECO:0000313" key="5">
    <source>
        <dbReference type="Proteomes" id="UP000323956"/>
    </source>
</evidence>
<accession>A0A1N6US02</accession>
<dbReference type="InterPro" id="IPR020557">
    <property type="entry name" value="Fumarate_lyase_CS"/>
</dbReference>
<dbReference type="EMBL" id="FTMK01000012">
    <property type="protein sequence ID" value="SIQ68377.1"/>
    <property type="molecule type" value="Genomic_DNA"/>
</dbReference>
<organism evidence="4 5">
    <name type="scientific">Paracoccus thiocyanatus</name>
    <dbReference type="NCBI Taxonomy" id="34006"/>
    <lineage>
        <taxon>Bacteria</taxon>
        <taxon>Pseudomonadati</taxon>
        <taxon>Pseudomonadota</taxon>
        <taxon>Alphaproteobacteria</taxon>
        <taxon>Rhodobacterales</taxon>
        <taxon>Paracoccaceae</taxon>
        <taxon>Paracoccus</taxon>
    </lineage>
</organism>
<dbReference type="PANTHER" id="PTHR43172:SF2">
    <property type="entry name" value="ADENYLOSUCCINATE LYASE C-TERMINAL DOMAIN-CONTAINING PROTEIN"/>
    <property type="match status" value="1"/>
</dbReference>
<dbReference type="GO" id="GO:0016829">
    <property type="term" value="F:lyase activity"/>
    <property type="evidence" value="ECO:0007669"/>
    <property type="project" value="UniProtKB-ARBA"/>
</dbReference>
<dbReference type="InterPro" id="IPR008948">
    <property type="entry name" value="L-Aspartase-like"/>
</dbReference>
<name>A0A1N6US02_9RHOB</name>
<dbReference type="PANTHER" id="PTHR43172">
    <property type="entry name" value="ADENYLOSUCCINATE LYASE"/>
    <property type="match status" value="1"/>
</dbReference>
<dbReference type="RefSeq" id="WP_188128640.1">
    <property type="nucleotide sequence ID" value="NZ_FTMK01000012.1"/>
</dbReference>
<dbReference type="PRINTS" id="PR00149">
    <property type="entry name" value="FUMRATELYASE"/>
</dbReference>
<dbReference type="PROSITE" id="PS00163">
    <property type="entry name" value="FUMARATE_LYASES"/>
    <property type="match status" value="1"/>
</dbReference>
<dbReference type="Proteomes" id="UP000323956">
    <property type="component" value="Unassembled WGS sequence"/>
</dbReference>
<gene>
    <name evidence="4" type="ORF">SAMN05421641_1126</name>
</gene>
<evidence type="ECO:0000256" key="2">
    <source>
        <dbReference type="SAM" id="MobiDB-lite"/>
    </source>
</evidence>
<dbReference type="Pfam" id="PF00206">
    <property type="entry name" value="Lyase_1"/>
    <property type="match status" value="1"/>
</dbReference>